<dbReference type="SUPFAM" id="SSF52518">
    <property type="entry name" value="Thiamin diphosphate-binding fold (THDP-binding)"/>
    <property type="match status" value="2"/>
</dbReference>
<dbReference type="Gene3D" id="3.40.50.1220">
    <property type="entry name" value="TPP-binding domain"/>
    <property type="match status" value="1"/>
</dbReference>
<feature type="domain" description="Thiamine pyrophosphate enzyme central" evidence="10">
    <location>
        <begin position="199"/>
        <end position="320"/>
    </location>
</feature>
<dbReference type="PROSITE" id="PS00187">
    <property type="entry name" value="TPP_ENZYMES"/>
    <property type="match status" value="1"/>
</dbReference>
<dbReference type="InterPro" id="IPR012110">
    <property type="entry name" value="PDC/IPDC-like"/>
</dbReference>
<dbReference type="EMBL" id="JBHLXG010000008">
    <property type="protein sequence ID" value="MFC0226736.1"/>
    <property type="molecule type" value="Genomic_DNA"/>
</dbReference>
<evidence type="ECO:0000256" key="9">
    <source>
        <dbReference type="RuleBase" id="RU362132"/>
    </source>
</evidence>
<sequence>MKITIGSFILQQLHAAKVAHIYGVPGDYNLALLEMIEHDPQVNFIGNCNELNAAYAADGYARLNGIGALIVTYGVGDLAALSGIAGAYAESAAVICIAGSPPLHAMKSHALLHHTLADGNFDNVMNCFKQFTVAQALITPENAATEIPRLITCAWQQKKPVYLQLPADLCDVEIDVPDKLSQPRLPSSDKNNLELAATALLTRINQSKQPVILVDQMVERYQLQQLVIEVAQKFAIPLANMPTAKCVLPENTPGWQGGYNGDLSRPELFALMAESDCVLSFGVRLVDSTTGYFSQQFATSAVVDIQPYSLKLENIAYPAVTAADLLQTLLDKAKNTLPTTLTPLPHSEYKLATPDNSLLEHANFWQRMNRFIQPDDVLVVENGTSGAAIGAMRMPEGVTVVNQPIWGSIGYTLPALLGAMMASPERRHLLFIGDGSFQLTAQELSTLLRCGQKPIIFLINNGGYTIERYILGESSSYNDISPWNYAKLAAVLNPQVESFCVAVETSQQLELALEQASRQHSLVFIEVKLPAMDTPPAMIAFCNRCNNFNFGLHNPRRSV</sequence>
<keyword evidence="6" id="KW-0460">Magnesium</keyword>
<accession>A0ABV6ECR1</accession>
<evidence type="ECO:0000313" key="13">
    <source>
        <dbReference type="EMBL" id="MFC0226736.1"/>
    </source>
</evidence>
<evidence type="ECO:0000256" key="2">
    <source>
        <dbReference type="ARBA" id="ARBA00001964"/>
    </source>
</evidence>
<dbReference type="CDD" id="cd02005">
    <property type="entry name" value="TPP_PDC_IPDC"/>
    <property type="match status" value="1"/>
</dbReference>
<organism evidence="13 14">
    <name type="scientific">Serratia aquatilis</name>
    <dbReference type="NCBI Taxonomy" id="1737515"/>
    <lineage>
        <taxon>Bacteria</taxon>
        <taxon>Pseudomonadati</taxon>
        <taxon>Pseudomonadota</taxon>
        <taxon>Gammaproteobacteria</taxon>
        <taxon>Enterobacterales</taxon>
        <taxon>Yersiniaceae</taxon>
        <taxon>Serratia</taxon>
    </lineage>
</organism>
<dbReference type="InterPro" id="IPR029061">
    <property type="entry name" value="THDP-binding"/>
</dbReference>
<dbReference type="InterPro" id="IPR047214">
    <property type="entry name" value="TPP_PDC_IPDC"/>
</dbReference>
<dbReference type="PANTHER" id="PTHR43452">
    <property type="entry name" value="PYRUVATE DECARBOXYLASE"/>
    <property type="match status" value="1"/>
</dbReference>
<feature type="domain" description="Thiamine pyrophosphate enzyme N-terminal TPP-binding" evidence="12">
    <location>
        <begin position="4"/>
        <end position="111"/>
    </location>
</feature>
<comment type="cofactor">
    <cofactor evidence="1">
        <name>a metal cation</name>
        <dbReference type="ChEBI" id="CHEBI:25213"/>
    </cofactor>
</comment>
<dbReference type="Pfam" id="PF00205">
    <property type="entry name" value="TPP_enzyme_M"/>
    <property type="match status" value="1"/>
</dbReference>
<dbReference type="RefSeq" id="WP_380674609.1">
    <property type="nucleotide sequence ID" value="NZ_CP173186.1"/>
</dbReference>
<dbReference type="PANTHER" id="PTHR43452:SF30">
    <property type="entry name" value="PYRUVATE DECARBOXYLASE ISOZYME 1-RELATED"/>
    <property type="match status" value="1"/>
</dbReference>
<dbReference type="Pfam" id="PF02776">
    <property type="entry name" value="TPP_enzyme_N"/>
    <property type="match status" value="1"/>
</dbReference>
<proteinExistence type="inferred from homology"/>
<dbReference type="InterPro" id="IPR012001">
    <property type="entry name" value="Thiamin_PyroP_enz_TPP-bd_dom"/>
</dbReference>
<dbReference type="CDD" id="cd07038">
    <property type="entry name" value="TPP_PYR_PDC_IPDC_like"/>
    <property type="match status" value="1"/>
</dbReference>
<evidence type="ECO:0000256" key="5">
    <source>
        <dbReference type="ARBA" id="ARBA00022793"/>
    </source>
</evidence>
<keyword evidence="14" id="KW-1185">Reference proteome</keyword>
<comment type="cofactor">
    <cofactor evidence="2">
        <name>thiamine diphosphate</name>
        <dbReference type="ChEBI" id="CHEBI:58937"/>
    </cofactor>
</comment>
<comment type="similarity">
    <text evidence="3 9">Belongs to the TPP enzyme family.</text>
</comment>
<dbReference type="InterPro" id="IPR000399">
    <property type="entry name" value="TPP-bd_CS"/>
</dbReference>
<evidence type="ECO:0000259" key="11">
    <source>
        <dbReference type="Pfam" id="PF02775"/>
    </source>
</evidence>
<dbReference type="Pfam" id="PF02775">
    <property type="entry name" value="TPP_enzyme_C"/>
    <property type="match status" value="1"/>
</dbReference>
<name>A0ABV6ECR1_9GAMM</name>
<keyword evidence="8" id="KW-0456">Lyase</keyword>
<dbReference type="Gene3D" id="3.40.50.970">
    <property type="match status" value="2"/>
</dbReference>
<comment type="caution">
    <text evidence="13">The sequence shown here is derived from an EMBL/GenBank/DDBJ whole genome shotgun (WGS) entry which is preliminary data.</text>
</comment>
<evidence type="ECO:0000256" key="6">
    <source>
        <dbReference type="ARBA" id="ARBA00022842"/>
    </source>
</evidence>
<dbReference type="Proteomes" id="UP001589792">
    <property type="component" value="Unassembled WGS sequence"/>
</dbReference>
<evidence type="ECO:0000259" key="12">
    <source>
        <dbReference type="Pfam" id="PF02776"/>
    </source>
</evidence>
<gene>
    <name evidence="13" type="ORF">ACFFJ3_09530</name>
</gene>
<dbReference type="PIRSF" id="PIRSF036565">
    <property type="entry name" value="Pyruvt_ip_decrb"/>
    <property type="match status" value="1"/>
</dbReference>
<dbReference type="SUPFAM" id="SSF52467">
    <property type="entry name" value="DHS-like NAD/FAD-binding domain"/>
    <property type="match status" value="1"/>
</dbReference>
<keyword evidence="7 9" id="KW-0786">Thiamine pyrophosphate</keyword>
<evidence type="ECO:0000256" key="7">
    <source>
        <dbReference type="ARBA" id="ARBA00023052"/>
    </source>
</evidence>
<evidence type="ECO:0000256" key="4">
    <source>
        <dbReference type="ARBA" id="ARBA00022723"/>
    </source>
</evidence>
<dbReference type="InterPro" id="IPR012000">
    <property type="entry name" value="Thiamin_PyroP_enz_cen_dom"/>
</dbReference>
<reference evidence="13 14" key="1">
    <citation type="submission" date="2024-09" db="EMBL/GenBank/DDBJ databases">
        <authorList>
            <person name="Sun Q."/>
            <person name="Mori K."/>
        </authorList>
    </citation>
    <scope>NUCLEOTIDE SEQUENCE [LARGE SCALE GENOMIC DNA]</scope>
    <source>
        <strain evidence="13 14">CCM 8626</strain>
    </source>
</reference>
<feature type="domain" description="Thiamine pyrophosphate enzyme TPP-binding" evidence="11">
    <location>
        <begin position="392"/>
        <end position="527"/>
    </location>
</feature>
<dbReference type="InterPro" id="IPR047213">
    <property type="entry name" value="TPP_PYR_PDC_IPDC-like"/>
</dbReference>
<evidence type="ECO:0000256" key="1">
    <source>
        <dbReference type="ARBA" id="ARBA00001920"/>
    </source>
</evidence>
<keyword evidence="5" id="KW-0210">Decarboxylase</keyword>
<evidence type="ECO:0000259" key="10">
    <source>
        <dbReference type="Pfam" id="PF00205"/>
    </source>
</evidence>
<dbReference type="InterPro" id="IPR029035">
    <property type="entry name" value="DHS-like_NAD/FAD-binding_dom"/>
</dbReference>
<evidence type="ECO:0000313" key="14">
    <source>
        <dbReference type="Proteomes" id="UP001589792"/>
    </source>
</evidence>
<protein>
    <submittedName>
        <fullName evidence="13">Alpha-keto acid decarboxylase family protein</fullName>
    </submittedName>
</protein>
<evidence type="ECO:0000256" key="8">
    <source>
        <dbReference type="ARBA" id="ARBA00023239"/>
    </source>
</evidence>
<dbReference type="InterPro" id="IPR011766">
    <property type="entry name" value="TPP_enzyme_TPP-bd"/>
</dbReference>
<evidence type="ECO:0000256" key="3">
    <source>
        <dbReference type="ARBA" id="ARBA00007812"/>
    </source>
</evidence>
<keyword evidence="4" id="KW-0479">Metal-binding</keyword>